<keyword evidence="1" id="KW-1133">Transmembrane helix</keyword>
<keyword evidence="1" id="KW-0472">Membrane</keyword>
<organism evidence="2 3">
    <name type="scientific">Paraburkholderia megapolitana</name>
    <dbReference type="NCBI Taxonomy" id="420953"/>
    <lineage>
        <taxon>Bacteria</taxon>
        <taxon>Pseudomonadati</taxon>
        <taxon>Pseudomonadota</taxon>
        <taxon>Betaproteobacteria</taxon>
        <taxon>Burkholderiales</taxon>
        <taxon>Burkholderiaceae</taxon>
        <taxon>Paraburkholderia</taxon>
    </lineage>
</organism>
<sequence>MQLIEVPAKTGYVWFRQGIWLFRKNPLAFLTLCFAYTLVMTLIARVPYVGGLVFLILIPGVSVGFMAGCRDTIAGKPVFPTILVDGFRSYGNAAAKRLLLLGALFIAAMTAVATVATFVDSGMLAQQIASAEDVPVKGMLTFFAFSIPVAMLFWFAPILCAWHDMPVAKAFFASFVSCWRNRSAFIVYGVLWIVLLLAVVTILAILVQQLGTDESLTFAVVTTVSTIFTAMIYCSVYATYRGCFSVPAPDAPDLPSAPSA</sequence>
<feature type="transmembrane region" description="Helical" evidence="1">
    <location>
        <begin position="26"/>
        <end position="44"/>
    </location>
</feature>
<dbReference type="STRING" id="420953.SAMN05192543_104552"/>
<dbReference type="AlphaFoldDB" id="A0A1I3LSF9"/>
<evidence type="ECO:0008006" key="4">
    <source>
        <dbReference type="Google" id="ProtNLM"/>
    </source>
</evidence>
<feature type="transmembrane region" description="Helical" evidence="1">
    <location>
        <begin position="139"/>
        <end position="162"/>
    </location>
</feature>
<evidence type="ECO:0000256" key="1">
    <source>
        <dbReference type="SAM" id="Phobius"/>
    </source>
</evidence>
<keyword evidence="3" id="KW-1185">Reference proteome</keyword>
<dbReference type="EMBL" id="FOQU01000004">
    <property type="protein sequence ID" value="SFI87689.1"/>
    <property type="molecule type" value="Genomic_DNA"/>
</dbReference>
<feature type="transmembrane region" description="Helical" evidence="1">
    <location>
        <begin position="218"/>
        <end position="240"/>
    </location>
</feature>
<dbReference type="RefSeq" id="WP_091012647.1">
    <property type="nucleotide sequence ID" value="NZ_CP041743.1"/>
</dbReference>
<gene>
    <name evidence="2" type="ORF">SAMN05192543_104552</name>
</gene>
<accession>A0A1I3LSF9</accession>
<evidence type="ECO:0000313" key="2">
    <source>
        <dbReference type="EMBL" id="SFI87689.1"/>
    </source>
</evidence>
<reference evidence="2 3" key="1">
    <citation type="submission" date="2016-10" db="EMBL/GenBank/DDBJ databases">
        <authorList>
            <person name="de Groot N.N."/>
        </authorList>
    </citation>
    <scope>NUCLEOTIDE SEQUENCE [LARGE SCALE GENOMIC DNA]</scope>
    <source>
        <strain evidence="2 3">LMG 23650</strain>
    </source>
</reference>
<dbReference type="NCBIfam" id="NF041043">
    <property type="entry name" value="BPSS1780_fam"/>
    <property type="match status" value="1"/>
</dbReference>
<dbReference type="OrthoDB" id="5298483at2"/>
<dbReference type="InterPro" id="IPR047798">
    <property type="entry name" value="BPSS1780-like"/>
</dbReference>
<protein>
    <recommendedName>
        <fullName evidence="4">Transmembrane protein</fullName>
    </recommendedName>
</protein>
<dbReference type="Proteomes" id="UP000199548">
    <property type="component" value="Unassembled WGS sequence"/>
</dbReference>
<keyword evidence="1" id="KW-0812">Transmembrane</keyword>
<feature type="transmembrane region" description="Helical" evidence="1">
    <location>
        <begin position="98"/>
        <end position="119"/>
    </location>
</feature>
<name>A0A1I3LSF9_9BURK</name>
<feature type="transmembrane region" description="Helical" evidence="1">
    <location>
        <begin position="50"/>
        <end position="69"/>
    </location>
</feature>
<evidence type="ECO:0000313" key="3">
    <source>
        <dbReference type="Proteomes" id="UP000199548"/>
    </source>
</evidence>
<proteinExistence type="predicted"/>
<feature type="transmembrane region" description="Helical" evidence="1">
    <location>
        <begin position="183"/>
        <end position="206"/>
    </location>
</feature>